<dbReference type="PANTHER" id="PTHR33545">
    <property type="entry name" value="UPF0750 MEMBRANE PROTEIN YITT-RELATED"/>
    <property type="match status" value="1"/>
</dbReference>
<dbReference type="InterPro" id="IPR003740">
    <property type="entry name" value="YitT"/>
</dbReference>
<keyword evidence="4 6" id="KW-1133">Transmembrane helix</keyword>
<dbReference type="GO" id="GO:0005886">
    <property type="term" value="C:plasma membrane"/>
    <property type="evidence" value="ECO:0007669"/>
    <property type="project" value="UniProtKB-SubCell"/>
</dbReference>
<accession>A0A1T2XC61</accession>
<evidence type="ECO:0000256" key="1">
    <source>
        <dbReference type="ARBA" id="ARBA00004651"/>
    </source>
</evidence>
<name>A0A1T2XC61_9BACL</name>
<feature type="transmembrane region" description="Helical" evidence="6">
    <location>
        <begin position="80"/>
        <end position="98"/>
    </location>
</feature>
<keyword evidence="2" id="KW-1003">Cell membrane</keyword>
<keyword evidence="5 6" id="KW-0472">Membrane</keyword>
<keyword evidence="3 6" id="KW-0812">Transmembrane</keyword>
<reference evidence="7 8" key="1">
    <citation type="submission" date="2017-01" db="EMBL/GenBank/DDBJ databases">
        <title>Genome analysis of Paenibacillus selenitrireducens ES3-24.</title>
        <authorList>
            <person name="Xu D."/>
            <person name="Yao R."/>
            <person name="Zheng S."/>
        </authorList>
    </citation>
    <scope>NUCLEOTIDE SEQUENCE [LARGE SCALE GENOMIC DNA]</scope>
    <source>
        <strain evidence="7 8">ES3-24</strain>
    </source>
</reference>
<comment type="caution">
    <text evidence="7">The sequence shown here is derived from an EMBL/GenBank/DDBJ whole genome shotgun (WGS) entry which is preliminary data.</text>
</comment>
<evidence type="ECO:0000256" key="2">
    <source>
        <dbReference type="ARBA" id="ARBA00022475"/>
    </source>
</evidence>
<evidence type="ECO:0000313" key="8">
    <source>
        <dbReference type="Proteomes" id="UP000190188"/>
    </source>
</evidence>
<feature type="transmembrane region" description="Helical" evidence="6">
    <location>
        <begin position="51"/>
        <end position="75"/>
    </location>
</feature>
<feature type="transmembrane region" description="Helical" evidence="6">
    <location>
        <begin position="12"/>
        <end position="31"/>
    </location>
</feature>
<evidence type="ECO:0008006" key="9">
    <source>
        <dbReference type="Google" id="ProtNLM"/>
    </source>
</evidence>
<gene>
    <name evidence="7" type="ORF">BVG16_13295</name>
</gene>
<dbReference type="Proteomes" id="UP000190188">
    <property type="component" value="Unassembled WGS sequence"/>
</dbReference>
<evidence type="ECO:0000256" key="3">
    <source>
        <dbReference type="ARBA" id="ARBA00022692"/>
    </source>
</evidence>
<comment type="subcellular location">
    <subcellularLocation>
        <location evidence="1">Cell membrane</location>
        <topology evidence="1">Multi-pass membrane protein</topology>
    </subcellularLocation>
</comment>
<evidence type="ECO:0000313" key="7">
    <source>
        <dbReference type="EMBL" id="OPA77430.1"/>
    </source>
</evidence>
<proteinExistence type="predicted"/>
<feature type="transmembrane region" description="Helical" evidence="6">
    <location>
        <begin position="180"/>
        <end position="202"/>
    </location>
</feature>
<evidence type="ECO:0000256" key="5">
    <source>
        <dbReference type="ARBA" id="ARBA00023136"/>
    </source>
</evidence>
<evidence type="ECO:0000256" key="4">
    <source>
        <dbReference type="ARBA" id="ARBA00022989"/>
    </source>
</evidence>
<feature type="transmembrane region" description="Helical" evidence="6">
    <location>
        <begin position="113"/>
        <end position="131"/>
    </location>
</feature>
<dbReference type="RefSeq" id="WP_078499171.1">
    <property type="nucleotide sequence ID" value="NZ_MSZX01000005.1"/>
</dbReference>
<protein>
    <recommendedName>
        <fullName evidence="9">YitT family protein</fullName>
    </recommendedName>
</protein>
<dbReference type="InterPro" id="IPR051461">
    <property type="entry name" value="UPF0750_membrane"/>
</dbReference>
<dbReference type="STRING" id="1324314.BVG16_13295"/>
<dbReference type="AlphaFoldDB" id="A0A1T2XC61"/>
<dbReference type="OrthoDB" id="2865957at2"/>
<keyword evidence="8" id="KW-1185">Reference proteome</keyword>
<organism evidence="7 8">
    <name type="scientific">Paenibacillus selenitireducens</name>
    <dbReference type="NCBI Taxonomy" id="1324314"/>
    <lineage>
        <taxon>Bacteria</taxon>
        <taxon>Bacillati</taxon>
        <taxon>Bacillota</taxon>
        <taxon>Bacilli</taxon>
        <taxon>Bacillales</taxon>
        <taxon>Paenibacillaceae</taxon>
        <taxon>Paenibacillus</taxon>
    </lineage>
</organism>
<sequence length="213" mass="23417">MRRKEERIQQLLQVTMMLVGTFLMAFCYYHINFQNNLAEGGFVGLALLGKYAFDWSPSITMIALDIPILVIAMFVKGRKFLLNTVIAAISLSVFYDIFEQFSPLVINLKDHMLVAAILAGVITGFGAGIVIRFGGATGGDDILALFLSKWSGWTVGTMFFVLDVFVLLLSLVYLPLAETLYTVLAVSIAGKMITWTVGYGIAKQTHVSTAARN</sequence>
<dbReference type="PANTHER" id="PTHR33545:SF10">
    <property type="entry name" value="UPF0750 MEMBRANE PROTEIN YPJC"/>
    <property type="match status" value="1"/>
</dbReference>
<dbReference type="EMBL" id="MSZX01000005">
    <property type="protein sequence ID" value="OPA77430.1"/>
    <property type="molecule type" value="Genomic_DNA"/>
</dbReference>
<evidence type="ECO:0000256" key="6">
    <source>
        <dbReference type="SAM" id="Phobius"/>
    </source>
</evidence>
<feature type="transmembrane region" description="Helical" evidence="6">
    <location>
        <begin position="152"/>
        <end position="174"/>
    </location>
</feature>
<dbReference type="Pfam" id="PF02588">
    <property type="entry name" value="YitT_membrane"/>
    <property type="match status" value="1"/>
</dbReference>